<sequence>MSGARLLYKRADFIGFIRAIKSMNKLSRIMQNNSSSISLLAEDGSCKIDSSILLKEHLSSLPSDLKCYEGHAGYAGRNYYVIKGKVVHPQTSSLLGEILQKYSGQHSVFYTEIFPQYGIPEWFFSVNGSSAAFPLNPMNGWKGIAACAVFTVLDNLDPEKPDIGFELKIGGRNISGPITESLTSLKVGGFMGMFYGSRGSLSHLMSSDCTSTIKVRFYSKSKNITVQSCGYQIVFHENMEEFMETILQCSVASQTSQLSKDTSREEPPKEKGNSLYPNRKGEKIQVEKKHRKKRRTLSTRLLKSPCRSICCFLCK</sequence>
<evidence type="ECO:0000313" key="2">
    <source>
        <dbReference type="EMBL" id="PRQ33686.1"/>
    </source>
</evidence>
<dbReference type="Proteomes" id="UP000238479">
    <property type="component" value="Chromosome 5"/>
</dbReference>
<dbReference type="AlphaFoldDB" id="A0A2P6QHM3"/>
<accession>A0A2P6QHM3</accession>
<dbReference type="EMBL" id="PDCK01000043">
    <property type="protein sequence ID" value="PRQ33686.1"/>
    <property type="molecule type" value="Genomic_DNA"/>
</dbReference>
<keyword evidence="3" id="KW-1185">Reference proteome</keyword>
<evidence type="ECO:0000313" key="3">
    <source>
        <dbReference type="Proteomes" id="UP000238479"/>
    </source>
</evidence>
<organism evidence="2 3">
    <name type="scientific">Rosa chinensis</name>
    <name type="common">China rose</name>
    <dbReference type="NCBI Taxonomy" id="74649"/>
    <lineage>
        <taxon>Eukaryota</taxon>
        <taxon>Viridiplantae</taxon>
        <taxon>Streptophyta</taxon>
        <taxon>Embryophyta</taxon>
        <taxon>Tracheophyta</taxon>
        <taxon>Spermatophyta</taxon>
        <taxon>Magnoliopsida</taxon>
        <taxon>eudicotyledons</taxon>
        <taxon>Gunneridae</taxon>
        <taxon>Pentapetalae</taxon>
        <taxon>rosids</taxon>
        <taxon>fabids</taxon>
        <taxon>Rosales</taxon>
        <taxon>Rosaceae</taxon>
        <taxon>Rosoideae</taxon>
        <taxon>Rosoideae incertae sedis</taxon>
        <taxon>Rosa</taxon>
    </lineage>
</organism>
<feature type="region of interest" description="Disordered" evidence="1">
    <location>
        <begin position="257"/>
        <end position="294"/>
    </location>
</feature>
<feature type="compositionally biased region" description="Basic and acidic residues" evidence="1">
    <location>
        <begin position="261"/>
        <end position="272"/>
    </location>
</feature>
<reference evidence="2 3" key="1">
    <citation type="journal article" date="2018" name="Nat. Genet.">
        <title>The Rosa genome provides new insights in the design of modern roses.</title>
        <authorList>
            <person name="Bendahmane M."/>
        </authorList>
    </citation>
    <scope>NUCLEOTIDE SEQUENCE [LARGE SCALE GENOMIC DNA]</scope>
    <source>
        <strain evidence="3">cv. Old Blush</strain>
    </source>
</reference>
<comment type="caution">
    <text evidence="2">The sequence shown here is derived from an EMBL/GenBank/DDBJ whole genome shotgun (WGS) entry which is preliminary data.</text>
</comment>
<dbReference type="Gramene" id="PRQ33686">
    <property type="protein sequence ID" value="PRQ33686"/>
    <property type="gene ID" value="RchiOBHm_Chr5g0060391"/>
</dbReference>
<proteinExistence type="predicted"/>
<evidence type="ECO:0000256" key="1">
    <source>
        <dbReference type="SAM" id="MobiDB-lite"/>
    </source>
</evidence>
<gene>
    <name evidence="2" type="ORF">RchiOBHm_Chr5g0060391</name>
</gene>
<protein>
    <submittedName>
        <fullName evidence="2">Uncharacterized protein</fullName>
    </submittedName>
</protein>
<name>A0A2P6QHM3_ROSCH</name>